<evidence type="ECO:0000256" key="1">
    <source>
        <dbReference type="SAM" id="MobiDB-lite"/>
    </source>
</evidence>
<evidence type="ECO:0000256" key="2">
    <source>
        <dbReference type="SAM" id="Phobius"/>
    </source>
</evidence>
<proteinExistence type="predicted"/>
<keyword evidence="2" id="KW-1133">Transmembrane helix</keyword>
<feature type="signal peptide" evidence="3">
    <location>
        <begin position="1"/>
        <end position="18"/>
    </location>
</feature>
<name>A0A370P6J2_ASPPH</name>
<feature type="region of interest" description="Disordered" evidence="1">
    <location>
        <begin position="256"/>
        <end position="308"/>
    </location>
</feature>
<dbReference type="AlphaFoldDB" id="A0A370P6J2"/>
<reference evidence="4 5" key="1">
    <citation type="submission" date="2018-07" db="EMBL/GenBank/DDBJ databases">
        <title>Section-level genome sequencing of Aspergillus section Nigri to investigate inter- and intra-species variation.</title>
        <authorList>
            <consortium name="DOE Joint Genome Institute"/>
            <person name="Vesth T.C."/>
            <person name="Nybo J.L."/>
            <person name="Theobald S."/>
            <person name="Frisvad J.C."/>
            <person name="Larsen T.O."/>
            <person name="Nielsen K.F."/>
            <person name="Hoof J.B."/>
            <person name="Brandl J."/>
            <person name="Salamov A."/>
            <person name="Riley R."/>
            <person name="Gladden J.M."/>
            <person name="Phatale P."/>
            <person name="Nielsen M.T."/>
            <person name="Lyhne E.K."/>
            <person name="Kogle M.E."/>
            <person name="Strasser K."/>
            <person name="McDonnell E."/>
            <person name="Barry K."/>
            <person name="Clum A."/>
            <person name="Chen C."/>
            <person name="Nolan M."/>
            <person name="Sandor L."/>
            <person name="Kuo A."/>
            <person name="Lipzen A."/>
            <person name="Hainaut M."/>
            <person name="Drula E."/>
            <person name="Tsang A."/>
            <person name="Magnuson J.K."/>
            <person name="Henrissat B."/>
            <person name="Wiebenga A."/>
            <person name="Simmons B.A."/>
            <person name="Makela M.R."/>
            <person name="De vries R.P."/>
            <person name="Grigoriev I.V."/>
            <person name="Mortensen U.H."/>
            <person name="Baker S.E."/>
            <person name="Andersen M.R."/>
        </authorList>
    </citation>
    <scope>NUCLEOTIDE SEQUENCE [LARGE SCALE GENOMIC DNA]</scope>
    <source>
        <strain evidence="4 5">ATCC 13157</strain>
    </source>
</reference>
<evidence type="ECO:0000313" key="5">
    <source>
        <dbReference type="Proteomes" id="UP000254937"/>
    </source>
</evidence>
<evidence type="ECO:0000256" key="3">
    <source>
        <dbReference type="SAM" id="SignalP"/>
    </source>
</evidence>
<dbReference type="EMBL" id="KZ851871">
    <property type="protein sequence ID" value="RDK37481.1"/>
    <property type="molecule type" value="Genomic_DNA"/>
</dbReference>
<protein>
    <recommendedName>
        <fullName evidence="6">Mid2 domain-containing protein</fullName>
    </recommendedName>
</protein>
<keyword evidence="3" id="KW-0732">Signal</keyword>
<evidence type="ECO:0000313" key="4">
    <source>
        <dbReference type="EMBL" id="RDK37481.1"/>
    </source>
</evidence>
<dbReference type="Proteomes" id="UP000254937">
    <property type="component" value="Unassembled WGS sequence"/>
</dbReference>
<organism evidence="4 5">
    <name type="scientific">Aspergillus phoenicis ATCC 13157</name>
    <dbReference type="NCBI Taxonomy" id="1353007"/>
    <lineage>
        <taxon>Eukaryota</taxon>
        <taxon>Fungi</taxon>
        <taxon>Dikarya</taxon>
        <taxon>Ascomycota</taxon>
        <taxon>Pezizomycotina</taxon>
        <taxon>Eurotiomycetes</taxon>
        <taxon>Eurotiomycetidae</taxon>
        <taxon>Eurotiales</taxon>
        <taxon>Aspergillaceae</taxon>
        <taxon>Aspergillus</taxon>
    </lineage>
</organism>
<feature type="transmembrane region" description="Helical" evidence="2">
    <location>
        <begin position="223"/>
        <end position="246"/>
    </location>
</feature>
<feature type="chain" id="PRO_5017075492" description="Mid2 domain-containing protein" evidence="3">
    <location>
        <begin position="19"/>
        <end position="308"/>
    </location>
</feature>
<gene>
    <name evidence="4" type="ORF">M752DRAFT_309258</name>
</gene>
<keyword evidence="2" id="KW-0812">Transmembrane</keyword>
<sequence length="308" mass="32834">MLPAYAVLIIAFPILAMSDTWVTSSTTKTVVTTVTDTYVQVFEENVVFYSSIFSFLAGSIVDVDTVEDRTTIGTNCIQSLLANCSMESVSFPPTFTMGPSTYIHSSSGTEQNSQKYTIGIDSKACRIFSSTQSASCKLYASYWYSDSITSTSQDITRTTALKSAEIKYHSLWITAGAEKLSAPVTTTRTQNRTAVPTATALTSTTVAVSSPSPAPEIHSSKTWIAGPIVGAIAGCGLIAAVVYCCLRRKRQIVPSVAPGPAIQDPSEEISALSSPVKSPYKAGIPAETQGTPVSELPADEPSWNRHTI</sequence>
<keyword evidence="5" id="KW-1185">Reference proteome</keyword>
<evidence type="ECO:0008006" key="6">
    <source>
        <dbReference type="Google" id="ProtNLM"/>
    </source>
</evidence>
<keyword evidence="2" id="KW-0472">Membrane</keyword>
<accession>A0A370P6J2</accession>